<dbReference type="InterPro" id="IPR003340">
    <property type="entry name" value="B3_DNA-bd"/>
</dbReference>
<dbReference type="SUPFAM" id="SSF101936">
    <property type="entry name" value="DNA-binding pseudobarrel domain"/>
    <property type="match status" value="2"/>
</dbReference>
<keyword evidence="8" id="KW-1185">Reference proteome</keyword>
<dbReference type="OrthoDB" id="1869398at2759"/>
<feature type="domain" description="TF-B3" evidence="6">
    <location>
        <begin position="1"/>
        <end position="79"/>
    </location>
</feature>
<keyword evidence="4" id="KW-0804">Transcription</keyword>
<organism evidence="7 8">
    <name type="scientific">Parasponia andersonii</name>
    <name type="common">Sponia andersonii</name>
    <dbReference type="NCBI Taxonomy" id="3476"/>
    <lineage>
        <taxon>Eukaryota</taxon>
        <taxon>Viridiplantae</taxon>
        <taxon>Streptophyta</taxon>
        <taxon>Embryophyta</taxon>
        <taxon>Tracheophyta</taxon>
        <taxon>Spermatophyta</taxon>
        <taxon>Magnoliopsida</taxon>
        <taxon>eudicotyledons</taxon>
        <taxon>Gunneridae</taxon>
        <taxon>Pentapetalae</taxon>
        <taxon>rosids</taxon>
        <taxon>fabids</taxon>
        <taxon>Rosales</taxon>
        <taxon>Cannabaceae</taxon>
        <taxon>Parasponia</taxon>
    </lineage>
</organism>
<proteinExistence type="predicted"/>
<dbReference type="CDD" id="cd10017">
    <property type="entry name" value="B3_DNA"/>
    <property type="match status" value="2"/>
</dbReference>
<comment type="subcellular location">
    <subcellularLocation>
        <location evidence="1">Nucleus</location>
    </subcellularLocation>
</comment>
<keyword evidence="5" id="KW-0539">Nucleus</keyword>
<feature type="domain" description="TF-B3" evidence="6">
    <location>
        <begin position="164"/>
        <end position="263"/>
    </location>
</feature>
<dbReference type="EMBL" id="JXTB01000199">
    <property type="protein sequence ID" value="PON54055.1"/>
    <property type="molecule type" value="Genomic_DNA"/>
</dbReference>
<keyword evidence="2" id="KW-0805">Transcription regulation</keyword>
<dbReference type="PANTHER" id="PTHR31391">
    <property type="entry name" value="B3 DOMAIN-CONTAINING PROTEIN OS11G0197600-RELATED"/>
    <property type="match status" value="1"/>
</dbReference>
<dbReference type="PANTHER" id="PTHR31391:SF143">
    <property type="entry name" value="B3 DNA-BINDING DOMAIN PROTEIN"/>
    <property type="match status" value="1"/>
</dbReference>
<dbReference type="InterPro" id="IPR044837">
    <property type="entry name" value="REM16-like"/>
</dbReference>
<evidence type="ECO:0000259" key="6">
    <source>
        <dbReference type="PROSITE" id="PS50863"/>
    </source>
</evidence>
<evidence type="ECO:0000256" key="5">
    <source>
        <dbReference type="ARBA" id="ARBA00023242"/>
    </source>
</evidence>
<dbReference type="Pfam" id="PF02362">
    <property type="entry name" value="B3"/>
    <property type="match status" value="2"/>
</dbReference>
<dbReference type="GO" id="GO:0005634">
    <property type="term" value="C:nucleus"/>
    <property type="evidence" value="ECO:0007669"/>
    <property type="project" value="UniProtKB-SubCell"/>
</dbReference>
<keyword evidence="3" id="KW-0238">DNA-binding</keyword>
<dbReference type="SMART" id="SM01019">
    <property type="entry name" value="B3"/>
    <property type="match status" value="2"/>
</dbReference>
<protein>
    <submittedName>
        <fullName evidence="7">B3 DNA binding domain containing protein</fullName>
    </submittedName>
</protein>
<sequence>MRHLKNKSNDAILIVSCQGRRTWSVNFSFIVHEKTLTARFKSGWITFARENNLEVGDVCIFVLLESIKTTFKVVIFRANGNCPIAPAHEDGAIQVKAEEILTNETLSGGAINDETGKPSSLNSFPAKQASGCISNPLKSSQLPLSLTERERILDSIPFESEEPFFKILMQRTYIGSRYLQLPIKFVNAYIKNQGGVFLSVPNGRSWDAKLRITPPESMNCVARLGKGWTEFAKDNNLGVGDVCIFKLLHRTAISFEVSIVRFAEYDCLPWS</sequence>
<gene>
    <name evidence="7" type="ORF">PanWU01x14_197850</name>
</gene>
<name>A0A2P5BZ81_PARAD</name>
<evidence type="ECO:0000256" key="1">
    <source>
        <dbReference type="ARBA" id="ARBA00004123"/>
    </source>
</evidence>
<evidence type="ECO:0000313" key="7">
    <source>
        <dbReference type="EMBL" id="PON54055.1"/>
    </source>
</evidence>
<dbReference type="PROSITE" id="PS50863">
    <property type="entry name" value="B3"/>
    <property type="match status" value="2"/>
</dbReference>
<dbReference type="STRING" id="3476.A0A2P5BZ81"/>
<dbReference type="GO" id="GO:0003677">
    <property type="term" value="F:DNA binding"/>
    <property type="evidence" value="ECO:0007669"/>
    <property type="project" value="UniProtKB-KW"/>
</dbReference>
<dbReference type="InterPro" id="IPR015300">
    <property type="entry name" value="DNA-bd_pseudobarrel_sf"/>
</dbReference>
<comment type="caution">
    <text evidence="7">The sequence shown here is derived from an EMBL/GenBank/DDBJ whole genome shotgun (WGS) entry which is preliminary data.</text>
</comment>
<evidence type="ECO:0000256" key="3">
    <source>
        <dbReference type="ARBA" id="ARBA00023125"/>
    </source>
</evidence>
<evidence type="ECO:0000256" key="4">
    <source>
        <dbReference type="ARBA" id="ARBA00023163"/>
    </source>
</evidence>
<accession>A0A2P5BZ81</accession>
<dbReference type="AlphaFoldDB" id="A0A2P5BZ81"/>
<dbReference type="Proteomes" id="UP000237105">
    <property type="component" value="Unassembled WGS sequence"/>
</dbReference>
<evidence type="ECO:0000256" key="2">
    <source>
        <dbReference type="ARBA" id="ARBA00023015"/>
    </source>
</evidence>
<dbReference type="Gene3D" id="2.40.330.10">
    <property type="entry name" value="DNA-binding pseudobarrel domain"/>
    <property type="match status" value="2"/>
</dbReference>
<evidence type="ECO:0000313" key="8">
    <source>
        <dbReference type="Proteomes" id="UP000237105"/>
    </source>
</evidence>
<reference evidence="8" key="1">
    <citation type="submission" date="2016-06" db="EMBL/GenBank/DDBJ databases">
        <title>Parallel loss of symbiosis genes in relatives of nitrogen-fixing non-legume Parasponia.</title>
        <authorList>
            <person name="Van Velzen R."/>
            <person name="Holmer R."/>
            <person name="Bu F."/>
            <person name="Rutten L."/>
            <person name="Van Zeijl A."/>
            <person name="Liu W."/>
            <person name="Santuari L."/>
            <person name="Cao Q."/>
            <person name="Sharma T."/>
            <person name="Shen D."/>
            <person name="Roswanjaya Y."/>
            <person name="Wardhani T."/>
            <person name="Kalhor M.S."/>
            <person name="Jansen J."/>
            <person name="Van den Hoogen J."/>
            <person name="Gungor B."/>
            <person name="Hartog M."/>
            <person name="Hontelez J."/>
            <person name="Verver J."/>
            <person name="Yang W.-C."/>
            <person name="Schijlen E."/>
            <person name="Repin R."/>
            <person name="Schilthuizen M."/>
            <person name="Schranz E."/>
            <person name="Heidstra R."/>
            <person name="Miyata K."/>
            <person name="Fedorova E."/>
            <person name="Kohlen W."/>
            <person name="Bisseling T."/>
            <person name="Smit S."/>
            <person name="Geurts R."/>
        </authorList>
    </citation>
    <scope>NUCLEOTIDE SEQUENCE [LARGE SCALE GENOMIC DNA]</scope>
    <source>
        <strain evidence="8">cv. WU1-14</strain>
    </source>
</reference>